<evidence type="ECO:0000313" key="9">
    <source>
        <dbReference type="WBParaSite" id="Gr19_v10_g7422.t1"/>
    </source>
</evidence>
<dbReference type="CDD" id="cd02667">
    <property type="entry name" value="Peptidase_C19K"/>
    <property type="match status" value="1"/>
</dbReference>
<feature type="compositionally biased region" description="Acidic residues" evidence="6">
    <location>
        <begin position="791"/>
        <end position="806"/>
    </location>
</feature>
<dbReference type="Gene3D" id="1.20.5.110">
    <property type="match status" value="1"/>
</dbReference>
<evidence type="ECO:0000256" key="5">
    <source>
        <dbReference type="RuleBase" id="RU366025"/>
    </source>
</evidence>
<dbReference type="GO" id="GO:0022625">
    <property type="term" value="C:cytosolic large ribosomal subunit"/>
    <property type="evidence" value="ECO:0007669"/>
    <property type="project" value="TreeGrafter"/>
</dbReference>
<feature type="region of interest" description="Disordered" evidence="6">
    <location>
        <begin position="782"/>
        <end position="822"/>
    </location>
</feature>
<comment type="catalytic activity">
    <reaction evidence="5">
        <text>Thiol-dependent hydrolysis of ester, thioester, amide, peptide and isopeptide bonds formed by the C-terminal Gly of ubiquitin (a 76-residue protein attached to proteins as an intracellular targeting signal).</text>
        <dbReference type="EC" id="3.4.19.12"/>
    </reaction>
</comment>
<evidence type="ECO:0000256" key="3">
    <source>
        <dbReference type="ARBA" id="ARBA00023274"/>
    </source>
</evidence>
<dbReference type="GO" id="GO:0004843">
    <property type="term" value="F:cysteine-type deubiquitinase activity"/>
    <property type="evidence" value="ECO:0007669"/>
    <property type="project" value="UniProtKB-UniRule"/>
</dbReference>
<keyword evidence="8" id="KW-1185">Reference proteome</keyword>
<dbReference type="PROSITE" id="PS01104">
    <property type="entry name" value="RIBOSOMAL_L13E"/>
    <property type="match status" value="1"/>
</dbReference>
<dbReference type="SUPFAM" id="SSF54001">
    <property type="entry name" value="Cysteine proteinases"/>
    <property type="match status" value="1"/>
</dbReference>
<keyword evidence="5" id="KW-0378">Hydrolase</keyword>
<organism evidence="8 9">
    <name type="scientific">Globodera rostochiensis</name>
    <name type="common">Golden nematode worm</name>
    <name type="synonym">Heterodera rostochiensis</name>
    <dbReference type="NCBI Taxonomy" id="31243"/>
    <lineage>
        <taxon>Eukaryota</taxon>
        <taxon>Metazoa</taxon>
        <taxon>Ecdysozoa</taxon>
        <taxon>Nematoda</taxon>
        <taxon>Chromadorea</taxon>
        <taxon>Rhabditida</taxon>
        <taxon>Tylenchina</taxon>
        <taxon>Tylenchomorpha</taxon>
        <taxon>Tylenchoidea</taxon>
        <taxon>Heteroderidae</taxon>
        <taxon>Heteroderinae</taxon>
        <taxon>Globodera</taxon>
    </lineage>
</organism>
<evidence type="ECO:0000313" key="8">
    <source>
        <dbReference type="Proteomes" id="UP000887572"/>
    </source>
</evidence>
<comment type="similarity">
    <text evidence="5">Belongs to the peptidase C19 family.</text>
</comment>
<evidence type="ECO:0000256" key="2">
    <source>
        <dbReference type="ARBA" id="ARBA00022980"/>
    </source>
</evidence>
<dbReference type="AlphaFoldDB" id="A0A914I7S8"/>
<dbReference type="InterPro" id="IPR001394">
    <property type="entry name" value="Peptidase_C19_UCH"/>
</dbReference>
<accession>A0A914I7S8</accession>
<dbReference type="PROSITE" id="PS50235">
    <property type="entry name" value="USP_3"/>
    <property type="match status" value="1"/>
</dbReference>
<feature type="domain" description="USP" evidence="7">
    <location>
        <begin position="362"/>
        <end position="862"/>
    </location>
</feature>
<dbReference type="PANTHER" id="PTHR11722:SF0">
    <property type="entry name" value="LARGE RIBOSOMAL SUBUNIT PROTEIN EL13"/>
    <property type="match status" value="1"/>
</dbReference>
<dbReference type="GO" id="GO:0016579">
    <property type="term" value="P:protein deubiquitination"/>
    <property type="evidence" value="ECO:0007669"/>
    <property type="project" value="InterPro"/>
</dbReference>
<proteinExistence type="inferred from homology"/>
<evidence type="ECO:0000256" key="6">
    <source>
        <dbReference type="SAM" id="MobiDB-lite"/>
    </source>
</evidence>
<dbReference type="GO" id="GO:0003723">
    <property type="term" value="F:RNA binding"/>
    <property type="evidence" value="ECO:0007669"/>
    <property type="project" value="TreeGrafter"/>
</dbReference>
<evidence type="ECO:0000256" key="1">
    <source>
        <dbReference type="ARBA" id="ARBA00005640"/>
    </source>
</evidence>
<feature type="compositionally biased region" description="Basic and acidic residues" evidence="6">
    <location>
        <begin position="627"/>
        <end position="639"/>
    </location>
</feature>
<feature type="compositionally biased region" description="Low complexity" evidence="6">
    <location>
        <begin position="315"/>
        <end position="331"/>
    </location>
</feature>
<dbReference type="InterPro" id="IPR028889">
    <property type="entry name" value="USP"/>
</dbReference>
<name>A0A914I7S8_GLORO</name>
<comment type="similarity">
    <text evidence="1 4">Belongs to the eukaryotic ribosomal protein eL13 family.</text>
</comment>
<dbReference type="InterPro" id="IPR038765">
    <property type="entry name" value="Papain-like_cys_pep_sf"/>
</dbReference>
<dbReference type="PROSITE" id="PS00972">
    <property type="entry name" value="USP_1"/>
    <property type="match status" value="1"/>
</dbReference>
<dbReference type="GO" id="GO:0006508">
    <property type="term" value="P:proteolysis"/>
    <property type="evidence" value="ECO:0007669"/>
    <property type="project" value="UniProtKB-KW"/>
</dbReference>
<dbReference type="HAMAP" id="MF_00499">
    <property type="entry name" value="Ribosomal_eL13"/>
    <property type="match status" value="1"/>
</dbReference>
<feature type="region of interest" description="Disordered" evidence="6">
    <location>
        <begin position="624"/>
        <end position="647"/>
    </location>
</feature>
<dbReference type="GO" id="GO:0006412">
    <property type="term" value="P:translation"/>
    <property type="evidence" value="ECO:0007669"/>
    <property type="project" value="InterPro"/>
</dbReference>
<keyword evidence="5" id="KW-0788">Thiol protease</keyword>
<dbReference type="PROSITE" id="PS00973">
    <property type="entry name" value="USP_2"/>
    <property type="match status" value="1"/>
</dbReference>
<dbReference type="PANTHER" id="PTHR11722">
    <property type="entry name" value="60S RIBOSOMAL PROTEIN L13"/>
    <property type="match status" value="1"/>
</dbReference>
<dbReference type="InterPro" id="IPR018256">
    <property type="entry name" value="Ribosomal_eL13_CS"/>
</dbReference>
<sequence>MRQARVHNKFKLARKWMETDFNFQTQINQQKTMAPRGNNMLPNAHFHKHWQRRIKTWFNQPARKQRRRAARATKAARLAPRPAGGLLRPIVRCPSIRYNKKCRLGRGFTLEELKRSGMGKYEAKSLGIAVDPRRANRSLESIEKNVARLKEYRSRLIIFPKKLNKPNKGDSSPEEMKLAAQMSGSVVMPLVVKQRRLKAEPITEEMKKFSAYCHQRRVRADKRLKGKREKKAKEAADDGLGKGLMDELFKLYAYCCGFDAIFFLVLHLGSDILLCFSHKVEEINRKLRICLRFIKWATKSAREERTRQRQKTESPPEANPPAAEQPQREVQVQQVHAAQCQDQPTIAEVKAKNNAPMMRAPKGLPNLGNTCFFNSTMQCLLSSWPLLRHYFDIVSSPSQTVVNPAPFTARVGDKEIKVPKLEVHLPQDFPMPTFWAFVKLAENVHSEETNRPNPVALFDQISRKVPRFRGMAQQDAHELLHYLMNALRQEELARFQRAFLPNQNDETDGRRLVCRALLDGPARPMLDTIYGGTLQQTITCGRCNNVSVALEPFFDLSLPVKAAASTVINGFRNKWNTAHSSADAVPSVHDALRLFTVVEVLRSDTHAYRCAKCNEQAAAASAKKKKLDAEQQQKKKEEEPSLPPPANALKQYQVLSPPLVLTLHLKRFEQVGRTVRKFNGDVRFPLLLNLAPFCSRNVNRVCPDQHRVLYRLCGVVSHAGGMSGGHYVAYVGRYPDADDGDVQRTDGLFEMTRISSSTISSSSSFTDRAERLAEKLHSLVLDDNKQHQQADDDGASGGDNDDGTITEEEHEHITQEQEFEQQALDAAKSQSKWFCCSDSHVRAARVEEVLDAQAYMLFYERIY</sequence>
<dbReference type="EC" id="3.4.19.12" evidence="5"/>
<dbReference type="Pfam" id="PF01294">
    <property type="entry name" value="Ribosomal_L13e"/>
    <property type="match status" value="1"/>
</dbReference>
<dbReference type="WBParaSite" id="Gr19_v10_g7422.t1">
    <property type="protein sequence ID" value="Gr19_v10_g7422.t1"/>
    <property type="gene ID" value="Gr19_v10_g7422"/>
</dbReference>
<feature type="compositionally biased region" description="Basic and acidic residues" evidence="6">
    <location>
        <begin position="302"/>
        <end position="314"/>
    </location>
</feature>
<dbReference type="Pfam" id="PF00443">
    <property type="entry name" value="UCH"/>
    <property type="match status" value="1"/>
</dbReference>
<dbReference type="InterPro" id="IPR001380">
    <property type="entry name" value="Ribosomal_eL13"/>
</dbReference>
<reference evidence="9" key="1">
    <citation type="submission" date="2022-11" db="UniProtKB">
        <authorList>
            <consortium name="WormBaseParasite"/>
        </authorList>
    </citation>
    <scope>IDENTIFICATION</scope>
</reference>
<keyword evidence="2 4" id="KW-0689">Ribosomal protein</keyword>
<keyword evidence="3 4" id="KW-0687">Ribonucleoprotein</keyword>
<protein>
    <recommendedName>
        <fullName evidence="4 5">Multifunctional fusion protein</fullName>
    </recommendedName>
    <domain>
        <recommendedName>
            <fullName evidence="5">Ubiquitin carboxyl-terminal hydrolase</fullName>
            <ecNumber evidence="5">3.4.19.12</ecNumber>
        </recommendedName>
    </domain>
    <domain>
        <recommendedName>
            <fullName evidence="4">60S ribosomal protein L13</fullName>
        </recommendedName>
    </domain>
</protein>
<feature type="region of interest" description="Disordered" evidence="6">
    <location>
        <begin position="302"/>
        <end position="331"/>
    </location>
</feature>
<evidence type="ECO:0000259" key="7">
    <source>
        <dbReference type="PROSITE" id="PS50235"/>
    </source>
</evidence>
<evidence type="ECO:0000256" key="4">
    <source>
        <dbReference type="RuleBase" id="RU000572"/>
    </source>
</evidence>
<dbReference type="Gene3D" id="3.90.70.10">
    <property type="entry name" value="Cysteine proteinases"/>
    <property type="match status" value="1"/>
</dbReference>
<dbReference type="Proteomes" id="UP000887572">
    <property type="component" value="Unplaced"/>
</dbReference>
<dbReference type="GO" id="GO:0003735">
    <property type="term" value="F:structural constituent of ribosome"/>
    <property type="evidence" value="ECO:0007669"/>
    <property type="project" value="InterPro"/>
</dbReference>
<dbReference type="InterPro" id="IPR018200">
    <property type="entry name" value="USP_CS"/>
</dbReference>
<keyword evidence="5" id="KW-0833">Ubl conjugation pathway</keyword>
<keyword evidence="5" id="KW-0645">Protease</keyword>